<reference evidence="2 3" key="1">
    <citation type="journal article" date="1998" name="Science">
        <title>Genome sequence of the nematode C. elegans: a platform for investigating biology.</title>
        <authorList>
            <consortium name="The C. elegans sequencing consortium"/>
            <person name="Sulson J.E."/>
            <person name="Waterston R."/>
        </authorList>
    </citation>
    <scope>NUCLEOTIDE SEQUENCE [LARGE SCALE GENOMIC DNA]</scope>
    <source>
        <strain evidence="2 3">Bristol N2</strain>
    </source>
</reference>
<evidence type="ECO:0000313" key="4">
    <source>
        <dbReference type="WormBase" id="F43C9.1"/>
    </source>
</evidence>
<dbReference type="EMBL" id="BX284606">
    <property type="protein sequence ID" value="CCD67082.1"/>
    <property type="molecule type" value="Genomic_DNA"/>
</dbReference>
<feature type="domain" description="F-box" evidence="1">
    <location>
        <begin position="1"/>
        <end position="46"/>
    </location>
</feature>
<dbReference type="InParanoid" id="Q20359"/>
<proteinExistence type="predicted"/>
<dbReference type="AlphaFoldDB" id="Q20359"/>
<name>Q20359_CAEEL</name>
<evidence type="ECO:0000313" key="2">
    <source>
        <dbReference type="EMBL" id="CCD67082.1"/>
    </source>
</evidence>
<evidence type="ECO:0000313" key="3">
    <source>
        <dbReference type="Proteomes" id="UP000001940"/>
    </source>
</evidence>
<dbReference type="CTD" id="180754"/>
<dbReference type="KEGG" id="cel:CELE_F43C9.1"/>
<dbReference type="AGR" id="WB:WBGene00018375"/>
<dbReference type="SMR" id="Q20359"/>
<gene>
    <name evidence="2" type="ORF">CELE_F43C9.1</name>
    <name evidence="2 4" type="ORF">F43C9.1</name>
</gene>
<keyword evidence="3" id="KW-1185">Reference proteome</keyword>
<dbReference type="Pfam" id="PF00646">
    <property type="entry name" value="F-box"/>
    <property type="match status" value="1"/>
</dbReference>
<dbReference type="WormBase" id="F43C9.1">
    <property type="protein sequence ID" value="CE04564"/>
    <property type="gene ID" value="WBGene00018375"/>
</dbReference>
<sequence length="320" mass="37272">MSMHQLPSEMLRSVFQNVNSQDIPKLRSVCQMFNSVIKENYCYLPRVAYLVKIYSVNGEIMIANMKSGDINGSTQNLFDFDFNHWREIGIVELEFEIINECDSIKVAKAFTLILREMIRTRQSQLRKMVFTNVRLSADVATEVKQLFDIALYQCENVTVENSNLPISFHSDSLKSAKFDHFRWISSTGSKTLPSDIILRKLQNDMKNAVNKRSFLAEMDSVSVEAACDFVEEWLRLPVASFFNLSFHNCDETWKTRFLEECERRHLTHNYMEFQSRTHTNSHVKISFSQDASTCCIWPVFDVPARTTGQSVCYARYFRDF</sequence>
<dbReference type="HOGENOM" id="CLU_866638_0_0_1"/>
<dbReference type="eggNOG" id="ENOG502SVWU">
    <property type="taxonomic scope" value="Eukaryota"/>
</dbReference>
<dbReference type="SMART" id="SM00256">
    <property type="entry name" value="FBOX"/>
    <property type="match status" value="1"/>
</dbReference>
<organism evidence="2 3">
    <name type="scientific">Caenorhabditis elegans</name>
    <dbReference type="NCBI Taxonomy" id="6239"/>
    <lineage>
        <taxon>Eukaryota</taxon>
        <taxon>Metazoa</taxon>
        <taxon>Ecdysozoa</taxon>
        <taxon>Nematoda</taxon>
        <taxon>Chromadorea</taxon>
        <taxon>Rhabditida</taxon>
        <taxon>Rhabditina</taxon>
        <taxon>Rhabditomorpha</taxon>
        <taxon>Rhabditoidea</taxon>
        <taxon>Rhabditidae</taxon>
        <taxon>Peloderinae</taxon>
        <taxon>Caenorhabditis</taxon>
    </lineage>
</organism>
<protein>
    <submittedName>
        <fullName evidence="2">F-box domain-containing protein</fullName>
    </submittedName>
</protein>
<dbReference type="RefSeq" id="NP_508819.1">
    <property type="nucleotide sequence ID" value="NM_076418.4"/>
</dbReference>
<dbReference type="PIR" id="T16358">
    <property type="entry name" value="T16358"/>
</dbReference>
<dbReference type="InterPro" id="IPR036047">
    <property type="entry name" value="F-box-like_dom_sf"/>
</dbReference>
<dbReference type="GeneID" id="180754"/>
<dbReference type="SUPFAM" id="SSF81383">
    <property type="entry name" value="F-box domain"/>
    <property type="match status" value="1"/>
</dbReference>
<dbReference type="OrthoDB" id="5783348at2759"/>
<dbReference type="InterPro" id="IPR001810">
    <property type="entry name" value="F-box_dom"/>
</dbReference>
<dbReference type="Proteomes" id="UP000001940">
    <property type="component" value="Chromosome X"/>
</dbReference>
<dbReference type="Bgee" id="WBGene00018375">
    <property type="expression patterns" value="Expressed in larva and 1 other cell type or tissue"/>
</dbReference>
<dbReference type="OMA" id="TCCIWPV"/>
<dbReference type="PaxDb" id="6239-F43C9.1"/>
<dbReference type="PROSITE" id="PS50181">
    <property type="entry name" value="FBOX"/>
    <property type="match status" value="1"/>
</dbReference>
<dbReference type="UCSC" id="F43C9.1">
    <property type="organism name" value="c. elegans"/>
</dbReference>
<dbReference type="CDD" id="cd09917">
    <property type="entry name" value="F-box_SF"/>
    <property type="match status" value="1"/>
</dbReference>
<evidence type="ECO:0000259" key="1">
    <source>
        <dbReference type="PROSITE" id="PS50181"/>
    </source>
</evidence>
<accession>Q20359</accession>
<dbReference type="FunCoup" id="Q20359">
    <property type="interactions" value="1590"/>
</dbReference>